<evidence type="ECO:0000313" key="2">
    <source>
        <dbReference type="EMBL" id="MBB2171560.1"/>
    </source>
</evidence>
<organism evidence="2 3">
    <name type="scientific">Gluconacetobacter asukensis</name>
    <dbReference type="NCBI Taxonomy" id="1017181"/>
    <lineage>
        <taxon>Bacteria</taxon>
        <taxon>Pseudomonadati</taxon>
        <taxon>Pseudomonadota</taxon>
        <taxon>Alphaproteobacteria</taxon>
        <taxon>Acetobacterales</taxon>
        <taxon>Acetobacteraceae</taxon>
        <taxon>Gluconacetobacter</taxon>
    </lineage>
</organism>
<dbReference type="EMBL" id="JABEQE010000003">
    <property type="protein sequence ID" value="MBB2171560.1"/>
    <property type="molecule type" value="Genomic_DNA"/>
</dbReference>
<proteinExistence type="predicted"/>
<evidence type="ECO:0000313" key="3">
    <source>
        <dbReference type="Proteomes" id="UP000577891"/>
    </source>
</evidence>
<comment type="caution">
    <text evidence="2">The sequence shown here is derived from an EMBL/GenBank/DDBJ whole genome shotgun (WGS) entry which is preliminary data.</text>
</comment>
<protein>
    <submittedName>
        <fullName evidence="2">Type II toxin-antitoxin system CcdA family antitoxin</fullName>
    </submittedName>
</protein>
<dbReference type="RefSeq" id="WP_182978158.1">
    <property type="nucleotide sequence ID" value="NZ_BAABGB010000027.1"/>
</dbReference>
<dbReference type="Pfam" id="PF07362">
    <property type="entry name" value="CcdA"/>
    <property type="match status" value="1"/>
</dbReference>
<reference evidence="2 3" key="1">
    <citation type="submission" date="2020-04" db="EMBL/GenBank/DDBJ databases">
        <title>Description of novel Gluconacetobacter.</title>
        <authorList>
            <person name="Sombolestani A."/>
        </authorList>
    </citation>
    <scope>NUCLEOTIDE SEQUENCE [LARGE SCALE GENOMIC DNA]</scope>
    <source>
        <strain evidence="2 3">LMG 27724</strain>
    </source>
</reference>
<accession>A0A7W4IYR9</accession>
<dbReference type="InterPro" id="IPR009956">
    <property type="entry name" value="Post-segregation_anti-tox_CcdA"/>
</dbReference>
<name>A0A7W4IYR9_9PROT</name>
<sequence>MPRPSKTAPMRRPTNVTLPPDLLAEARALDLNISQACAQGLAAAIASVRARQWLAENREALESSRRYVEENGLPLADFRTF</sequence>
<dbReference type="Proteomes" id="UP000577891">
    <property type="component" value="Unassembled WGS sequence"/>
</dbReference>
<dbReference type="AlphaFoldDB" id="A0A7W4IYR9"/>
<gene>
    <name evidence="2" type="ORF">HLH35_05400</name>
</gene>
<keyword evidence="3" id="KW-1185">Reference proteome</keyword>
<evidence type="ECO:0000256" key="1">
    <source>
        <dbReference type="ARBA" id="ARBA00022649"/>
    </source>
</evidence>
<keyword evidence="1" id="KW-1277">Toxin-antitoxin system</keyword>